<dbReference type="Gene3D" id="3.30.300.130">
    <property type="entry name" value="Fe-S cluster assembly (FSCA)"/>
    <property type="match status" value="1"/>
</dbReference>
<gene>
    <name evidence="3" type="ORF">Q3982_06425</name>
</gene>
<dbReference type="Proteomes" id="UP001168575">
    <property type="component" value="Unassembled WGS sequence"/>
</dbReference>
<evidence type="ECO:0000256" key="1">
    <source>
        <dbReference type="ARBA" id="ARBA00049958"/>
    </source>
</evidence>
<evidence type="ECO:0000259" key="2">
    <source>
        <dbReference type="Pfam" id="PF01106"/>
    </source>
</evidence>
<organism evidence="3 4">
    <name type="scientific">Phoenicibacter congonensis</name>
    <dbReference type="NCBI Taxonomy" id="1944646"/>
    <lineage>
        <taxon>Bacteria</taxon>
        <taxon>Bacillati</taxon>
        <taxon>Actinomycetota</taxon>
        <taxon>Coriobacteriia</taxon>
        <taxon>Eggerthellales</taxon>
        <taxon>Eggerthellaceae</taxon>
        <taxon>Phoenicibacter</taxon>
    </lineage>
</organism>
<keyword evidence="4" id="KW-1185">Reference proteome</keyword>
<name>A0AA43U9F4_9ACTN</name>
<sequence>MFDREKIQAALDEIRPALQADGGDVELVDIAEDGVVTVQLQGACHGCPMSQLTLSNGVERILRDRVSDEIRVKSADMPEGFDPQEFFNSFYQFDDEDEDDAEE</sequence>
<dbReference type="InterPro" id="IPR034904">
    <property type="entry name" value="FSCA_dom_sf"/>
</dbReference>
<dbReference type="GO" id="GO:0005506">
    <property type="term" value="F:iron ion binding"/>
    <property type="evidence" value="ECO:0007669"/>
    <property type="project" value="InterPro"/>
</dbReference>
<dbReference type="GO" id="GO:0051536">
    <property type="term" value="F:iron-sulfur cluster binding"/>
    <property type="evidence" value="ECO:0007669"/>
    <property type="project" value="InterPro"/>
</dbReference>
<feature type="domain" description="NIF system FeS cluster assembly NifU C-terminal" evidence="2">
    <location>
        <begin position="7"/>
        <end position="72"/>
    </location>
</feature>
<evidence type="ECO:0000313" key="3">
    <source>
        <dbReference type="EMBL" id="MDO4842295.1"/>
    </source>
</evidence>
<dbReference type="InterPro" id="IPR001075">
    <property type="entry name" value="NIF_FeS_clus_asmbl_NifU_C"/>
</dbReference>
<proteinExistence type="predicted"/>
<dbReference type="AlphaFoldDB" id="A0AA43U9F4"/>
<dbReference type="SUPFAM" id="SSF117916">
    <property type="entry name" value="Fe-S cluster assembly (FSCA) domain-like"/>
    <property type="match status" value="1"/>
</dbReference>
<comment type="function">
    <text evidence="1">May be involved in the formation or repair of [Fe-S] clusters present in iron-sulfur proteins.</text>
</comment>
<dbReference type="EMBL" id="JAUMVS010000135">
    <property type="protein sequence ID" value="MDO4842295.1"/>
    <property type="molecule type" value="Genomic_DNA"/>
</dbReference>
<comment type="caution">
    <text evidence="3">The sequence shown here is derived from an EMBL/GenBank/DDBJ whole genome shotgun (WGS) entry which is preliminary data.</text>
</comment>
<protein>
    <submittedName>
        <fullName evidence="3">NifU family protein</fullName>
    </submittedName>
</protein>
<accession>A0AA43U9F4</accession>
<dbReference type="GO" id="GO:0016226">
    <property type="term" value="P:iron-sulfur cluster assembly"/>
    <property type="evidence" value="ECO:0007669"/>
    <property type="project" value="InterPro"/>
</dbReference>
<dbReference type="PANTHER" id="PTHR11178">
    <property type="entry name" value="IRON-SULFUR CLUSTER SCAFFOLD PROTEIN NFU-RELATED"/>
    <property type="match status" value="1"/>
</dbReference>
<dbReference type="Pfam" id="PF01106">
    <property type="entry name" value="NifU"/>
    <property type="match status" value="1"/>
</dbReference>
<evidence type="ECO:0000313" key="4">
    <source>
        <dbReference type="Proteomes" id="UP001168575"/>
    </source>
</evidence>
<reference evidence="3" key="1">
    <citation type="submission" date="2023-07" db="EMBL/GenBank/DDBJ databases">
        <title>Between Cages and Wild: Unraveling the Impact of Captivity on Animal Microbiomes and Antimicrobial Resistance.</title>
        <authorList>
            <person name="Schmartz G.P."/>
            <person name="Rehner J."/>
            <person name="Schuff M.J."/>
            <person name="Becker S.L."/>
            <person name="Kravczyk M."/>
            <person name="Gurevich A."/>
            <person name="Francke R."/>
            <person name="Mueller R."/>
            <person name="Keller V."/>
            <person name="Keller A."/>
        </authorList>
    </citation>
    <scope>NUCLEOTIDE SEQUENCE</scope>
    <source>
        <strain evidence="3">S12M_St_49</strain>
    </source>
</reference>